<organism evidence="2 3">
    <name type="scientific">Ottowia oryzae</name>
    <dbReference type="NCBI Taxonomy" id="2109914"/>
    <lineage>
        <taxon>Bacteria</taxon>
        <taxon>Pseudomonadati</taxon>
        <taxon>Pseudomonadota</taxon>
        <taxon>Betaproteobacteria</taxon>
        <taxon>Burkholderiales</taxon>
        <taxon>Comamonadaceae</taxon>
        <taxon>Ottowia</taxon>
    </lineage>
</organism>
<proteinExistence type="predicted"/>
<dbReference type="Proteomes" id="UP000239709">
    <property type="component" value="Chromosome"/>
</dbReference>
<dbReference type="RefSeq" id="WP_106703024.1">
    <property type="nucleotide sequence ID" value="NZ_CP027666.1"/>
</dbReference>
<keyword evidence="3" id="KW-1185">Reference proteome</keyword>
<feature type="transmembrane region" description="Helical" evidence="1">
    <location>
        <begin position="86"/>
        <end position="106"/>
    </location>
</feature>
<keyword evidence="1" id="KW-1133">Transmembrane helix</keyword>
<evidence type="ECO:0000313" key="3">
    <source>
        <dbReference type="Proteomes" id="UP000239709"/>
    </source>
</evidence>
<reference evidence="2 3" key="1">
    <citation type="submission" date="2018-03" db="EMBL/GenBank/DDBJ databases">
        <title>Genome sequencing of Ottowia sp.</title>
        <authorList>
            <person name="Kim S.-J."/>
            <person name="Heo J."/>
            <person name="Kwon S.-W."/>
        </authorList>
    </citation>
    <scope>NUCLEOTIDE SEQUENCE [LARGE SCALE GENOMIC DNA]</scope>
    <source>
        <strain evidence="2 3">KADR8-3</strain>
    </source>
</reference>
<evidence type="ECO:0000313" key="2">
    <source>
        <dbReference type="EMBL" id="AVO34471.1"/>
    </source>
</evidence>
<feature type="transmembrane region" description="Helical" evidence="1">
    <location>
        <begin position="59"/>
        <end position="80"/>
    </location>
</feature>
<dbReference type="AlphaFoldDB" id="A0A2S0MFD2"/>
<protein>
    <submittedName>
        <fullName evidence="2">Uncharacterized protein</fullName>
    </submittedName>
</protein>
<keyword evidence="1" id="KW-0812">Transmembrane</keyword>
<dbReference type="OrthoDB" id="9906467at2"/>
<evidence type="ECO:0000256" key="1">
    <source>
        <dbReference type="SAM" id="Phobius"/>
    </source>
</evidence>
<gene>
    <name evidence="2" type="ORF">C6570_09705</name>
</gene>
<dbReference type="EMBL" id="CP027666">
    <property type="protein sequence ID" value="AVO34471.1"/>
    <property type="molecule type" value="Genomic_DNA"/>
</dbReference>
<accession>A0A2S0MFD2</accession>
<dbReference type="KEGG" id="otk:C6570_09705"/>
<sequence>MTAGGPATLLANAFRLRCPHCGLQAMSAGRKWRLTMAGWDQPVACQACGQQVQVQSFSVMAWTAPFIFLCVCAAVALAFRWMSVDWAVALLVLSGLVALAGLLFGIPLGRKGRTDEQLVQRARAAASANGPRA</sequence>
<name>A0A2S0MFD2_9BURK</name>
<keyword evidence="1" id="KW-0472">Membrane</keyword>